<dbReference type="AlphaFoldDB" id="A0A7H8R8F5"/>
<accession>A0A7H8R8F5</accession>
<evidence type="ECO:0000256" key="6">
    <source>
        <dbReference type="SAM" id="MobiDB-lite"/>
    </source>
</evidence>
<dbReference type="SMART" id="SM00320">
    <property type="entry name" value="WD40"/>
    <property type="match status" value="6"/>
</dbReference>
<dbReference type="PROSITE" id="PS00678">
    <property type="entry name" value="WD_REPEATS_1"/>
    <property type="match status" value="1"/>
</dbReference>
<feature type="repeat" description="WD" evidence="5">
    <location>
        <begin position="227"/>
        <end position="268"/>
    </location>
</feature>
<dbReference type="GO" id="GO:0034511">
    <property type="term" value="F:U3 snoRNA binding"/>
    <property type="evidence" value="ECO:0007669"/>
    <property type="project" value="InterPro"/>
</dbReference>
<dbReference type="PANTHER" id="PTHR19865:SF0">
    <property type="entry name" value="U3 SMALL NUCLEOLAR RNA-INTERACTING PROTEIN 2"/>
    <property type="match status" value="1"/>
</dbReference>
<name>A0A7H8R8F5_TALRU</name>
<evidence type="ECO:0000256" key="3">
    <source>
        <dbReference type="ARBA" id="ARBA00022737"/>
    </source>
</evidence>
<evidence type="ECO:0000256" key="1">
    <source>
        <dbReference type="ARBA" id="ARBA00004123"/>
    </source>
</evidence>
<dbReference type="OrthoDB" id="189968at2759"/>
<evidence type="ECO:0000256" key="2">
    <source>
        <dbReference type="ARBA" id="ARBA00022574"/>
    </source>
</evidence>
<comment type="subcellular location">
    <subcellularLocation>
        <location evidence="1">Nucleus</location>
    </subcellularLocation>
</comment>
<feature type="region of interest" description="Disordered" evidence="6">
    <location>
        <begin position="508"/>
        <end position="537"/>
    </location>
</feature>
<sequence length="623" mass="68168">MSSFFTLPASQRKRKREDRVAAPGSKKRGVAVNGDSRGKQSSQRQERDESISGSESEDDQGSDVSGLSDEDGDTSEDSEQGETGADRRLKLAERYLDNIREEVDEVGFDAAEIDRDLIAERLKEDVDEAKGRIFRQLATQVDLPAASLSFFRADTQSTTAVAVHPPFAYTVSKDRTLIKWELATPRADEPPALSNGDSGRRSHPGRTKPKNLKFVKGLRKVRGSRERQGHTGNILSVAVSPSGKFVVTGGDDKKLIIWEADTLSPVRTFTQHRDAVSSLAFTRHISSHSSGEQLFSGSFDRTIKTWSLSPGGHAYVETLFGHQDNVLSVASMMTDQCVSVGARDRTARLWKVVDEAQLVFRGDSSRKEEYKTNNIECVTAIPPTHFVTGSDSGALSLWSIHKKKPLHTIPLAHGLDPIPPLDQLSPETDVKTAARNARFMRRMPRWITALTAVPGTDIVLSGSWDGWIRAWRVSEDKRFLSALGPVGCPSPSSLSLLSSSSLSSSSQLKQTLFSDNQTNSPTNPEIEPAPEPVSEPEPLLKGVINSIAVFERRPTSTKSTQNEKGGLCIVAALGKEHRLSRLKCFENNHHNGASAQGRNGAVVLEVPFLDTVEQQHDDDSGSV</sequence>
<organism evidence="7 8">
    <name type="scientific">Talaromyces rugulosus</name>
    <name type="common">Penicillium rugulosum</name>
    <dbReference type="NCBI Taxonomy" id="121627"/>
    <lineage>
        <taxon>Eukaryota</taxon>
        <taxon>Fungi</taxon>
        <taxon>Dikarya</taxon>
        <taxon>Ascomycota</taxon>
        <taxon>Pezizomycotina</taxon>
        <taxon>Eurotiomycetes</taxon>
        <taxon>Eurotiomycetidae</taxon>
        <taxon>Eurotiales</taxon>
        <taxon>Trichocomaceae</taxon>
        <taxon>Talaromyces</taxon>
        <taxon>Talaromyces sect. Islandici</taxon>
    </lineage>
</organism>
<keyword evidence="8" id="KW-1185">Reference proteome</keyword>
<dbReference type="GO" id="GO:0032040">
    <property type="term" value="C:small-subunit processome"/>
    <property type="evidence" value="ECO:0007669"/>
    <property type="project" value="TreeGrafter"/>
</dbReference>
<dbReference type="SUPFAM" id="SSF50978">
    <property type="entry name" value="WD40 repeat-like"/>
    <property type="match status" value="1"/>
</dbReference>
<dbReference type="Pfam" id="PF00400">
    <property type="entry name" value="WD40"/>
    <property type="match status" value="4"/>
</dbReference>
<dbReference type="GeneID" id="55997316"/>
<feature type="region of interest" description="Disordered" evidence="6">
    <location>
        <begin position="187"/>
        <end position="211"/>
    </location>
</feature>
<dbReference type="InterPro" id="IPR015943">
    <property type="entry name" value="WD40/YVTN_repeat-like_dom_sf"/>
</dbReference>
<dbReference type="EMBL" id="CP055902">
    <property type="protein sequence ID" value="QKX62672.1"/>
    <property type="molecule type" value="Genomic_DNA"/>
</dbReference>
<reference evidence="8" key="1">
    <citation type="submission" date="2020-06" db="EMBL/GenBank/DDBJ databases">
        <title>A chromosome-scale genome assembly of Talaromyces rugulosus W13939.</title>
        <authorList>
            <person name="Wang B."/>
            <person name="Guo L."/>
            <person name="Ye K."/>
            <person name="Wang L."/>
        </authorList>
    </citation>
    <scope>NUCLEOTIDE SEQUENCE [LARGE SCALE GENOMIC DNA]</scope>
    <source>
        <strain evidence="8">W13939</strain>
    </source>
</reference>
<keyword evidence="4" id="KW-0539">Nucleus</keyword>
<proteinExistence type="predicted"/>
<protein>
    <submittedName>
        <fullName evidence="7">Uncharacterized protein</fullName>
    </submittedName>
</protein>
<feature type="repeat" description="WD" evidence="5">
    <location>
        <begin position="269"/>
        <end position="316"/>
    </location>
</feature>
<dbReference type="PROSITE" id="PS50294">
    <property type="entry name" value="WD_REPEATS_REGION"/>
    <property type="match status" value="1"/>
</dbReference>
<dbReference type="PANTHER" id="PTHR19865">
    <property type="entry name" value="U3 SMALL NUCLEOLAR RNA INTERACTING PROTEIN 2"/>
    <property type="match status" value="1"/>
</dbReference>
<evidence type="ECO:0000313" key="8">
    <source>
        <dbReference type="Proteomes" id="UP000509510"/>
    </source>
</evidence>
<evidence type="ECO:0000313" key="7">
    <source>
        <dbReference type="EMBL" id="QKX62672.1"/>
    </source>
</evidence>
<evidence type="ECO:0000256" key="5">
    <source>
        <dbReference type="PROSITE-ProRule" id="PRU00221"/>
    </source>
</evidence>
<feature type="repeat" description="WD" evidence="5">
    <location>
        <begin position="319"/>
        <end position="352"/>
    </location>
</feature>
<keyword evidence="2 5" id="KW-0853">WD repeat</keyword>
<dbReference type="KEGG" id="trg:TRUGW13939_09833"/>
<dbReference type="PROSITE" id="PS50082">
    <property type="entry name" value="WD_REPEATS_2"/>
    <property type="match status" value="3"/>
</dbReference>
<feature type="compositionally biased region" description="Basic residues" evidence="6">
    <location>
        <begin position="201"/>
        <end position="211"/>
    </location>
</feature>
<keyword evidence="3" id="KW-0677">Repeat</keyword>
<dbReference type="InterPro" id="IPR001680">
    <property type="entry name" value="WD40_rpt"/>
</dbReference>
<dbReference type="Proteomes" id="UP000509510">
    <property type="component" value="Chromosome V"/>
</dbReference>
<dbReference type="InterPro" id="IPR019775">
    <property type="entry name" value="WD40_repeat_CS"/>
</dbReference>
<dbReference type="Gene3D" id="2.130.10.10">
    <property type="entry name" value="YVTN repeat-like/Quinoprotein amine dehydrogenase"/>
    <property type="match status" value="1"/>
</dbReference>
<feature type="region of interest" description="Disordered" evidence="6">
    <location>
        <begin position="1"/>
        <end position="87"/>
    </location>
</feature>
<gene>
    <name evidence="7" type="ORF">TRUGW13939_09833</name>
</gene>
<feature type="compositionally biased region" description="Polar residues" evidence="6">
    <location>
        <begin position="508"/>
        <end position="523"/>
    </location>
</feature>
<dbReference type="InterPro" id="IPR036322">
    <property type="entry name" value="WD40_repeat_dom_sf"/>
</dbReference>
<feature type="compositionally biased region" description="Acidic residues" evidence="6">
    <location>
        <begin position="68"/>
        <end position="80"/>
    </location>
</feature>
<dbReference type="RefSeq" id="XP_035348846.1">
    <property type="nucleotide sequence ID" value="XM_035492953.1"/>
</dbReference>
<dbReference type="InterPro" id="IPR039241">
    <property type="entry name" value="Rrp9-like"/>
</dbReference>
<evidence type="ECO:0000256" key="4">
    <source>
        <dbReference type="ARBA" id="ARBA00023242"/>
    </source>
</evidence>